<dbReference type="Pfam" id="PF02230">
    <property type="entry name" value="Abhydrolase_2"/>
    <property type="match status" value="1"/>
</dbReference>
<reference evidence="4" key="1">
    <citation type="submission" date="2020-12" db="EMBL/GenBank/DDBJ databases">
        <title>Marinomonas arctica sp. nov., a psychrotolerant bacterium isolated from the Arctic.</title>
        <authorList>
            <person name="Zhang Y."/>
        </authorList>
    </citation>
    <scope>NUCLEOTIDE SEQUENCE</scope>
    <source>
        <strain evidence="4">C1424</strain>
    </source>
</reference>
<dbReference type="AlphaFoldDB" id="A0A934JSI1"/>
<keyword evidence="5" id="KW-1185">Reference proteome</keyword>
<evidence type="ECO:0000256" key="2">
    <source>
        <dbReference type="ARBA" id="ARBA00022801"/>
    </source>
</evidence>
<evidence type="ECO:0000313" key="5">
    <source>
        <dbReference type="Proteomes" id="UP000628710"/>
    </source>
</evidence>
<comment type="similarity">
    <text evidence="1">Belongs to the AB hydrolase superfamily. AB hydrolase 2 family.</text>
</comment>
<dbReference type="RefSeq" id="WP_199466349.1">
    <property type="nucleotide sequence ID" value="NZ_JAEMNX010000001.1"/>
</dbReference>
<dbReference type="GO" id="GO:0016787">
    <property type="term" value="F:hydrolase activity"/>
    <property type="evidence" value="ECO:0007669"/>
    <property type="project" value="UniProtKB-KW"/>
</dbReference>
<evidence type="ECO:0000259" key="3">
    <source>
        <dbReference type="Pfam" id="PF02230"/>
    </source>
</evidence>
<organism evidence="4 5">
    <name type="scientific">Marinomonas transparens</name>
    <dbReference type="NCBI Taxonomy" id="2795388"/>
    <lineage>
        <taxon>Bacteria</taxon>
        <taxon>Pseudomonadati</taxon>
        <taxon>Pseudomonadota</taxon>
        <taxon>Gammaproteobacteria</taxon>
        <taxon>Oceanospirillales</taxon>
        <taxon>Oceanospirillaceae</taxon>
        <taxon>Marinomonas</taxon>
    </lineage>
</organism>
<protein>
    <submittedName>
        <fullName evidence="4">Esterase</fullName>
    </submittedName>
</protein>
<dbReference type="SUPFAM" id="SSF53474">
    <property type="entry name" value="alpha/beta-Hydrolases"/>
    <property type="match status" value="1"/>
</dbReference>
<dbReference type="InterPro" id="IPR029058">
    <property type="entry name" value="AB_hydrolase_fold"/>
</dbReference>
<evidence type="ECO:0000313" key="4">
    <source>
        <dbReference type="EMBL" id="MBJ7536277.1"/>
    </source>
</evidence>
<comment type="caution">
    <text evidence="4">The sequence shown here is derived from an EMBL/GenBank/DDBJ whole genome shotgun (WGS) entry which is preliminary data.</text>
</comment>
<dbReference type="InterPro" id="IPR050565">
    <property type="entry name" value="LYPA1-2/EST-like"/>
</dbReference>
<keyword evidence="2" id="KW-0378">Hydrolase</keyword>
<sequence>MSSIVVQNPTSADQLFLLFHGVGATPQSLEPLGKHLAQFFPMAAVISIQAPEECDLGQGFQWFSVQGVTEENRSARITAALPLFENTIQSWQTKFSLSRDETTLIGFSQGAIMSLSSTQTDTETLAHKVISLSGRFAVMPTKAPINTRISFLHGDQDQMIDYRYAEAAYQALNALGADVTFDLIPNLGHTINQIEAEKLIGYLQ</sequence>
<dbReference type="NCBIfam" id="NF008525">
    <property type="entry name" value="PRK11460.1"/>
    <property type="match status" value="1"/>
</dbReference>
<feature type="domain" description="Phospholipase/carboxylesterase/thioesterase" evidence="3">
    <location>
        <begin position="5"/>
        <end position="203"/>
    </location>
</feature>
<evidence type="ECO:0000256" key="1">
    <source>
        <dbReference type="ARBA" id="ARBA00006499"/>
    </source>
</evidence>
<dbReference type="PANTHER" id="PTHR10655">
    <property type="entry name" value="LYSOPHOSPHOLIPASE-RELATED"/>
    <property type="match status" value="1"/>
</dbReference>
<name>A0A934JSI1_9GAMM</name>
<proteinExistence type="inferred from homology"/>
<dbReference type="PANTHER" id="PTHR10655:SF17">
    <property type="entry name" value="LYSOPHOSPHOLIPASE-LIKE PROTEIN 1"/>
    <property type="match status" value="1"/>
</dbReference>
<gene>
    <name evidence="4" type="primary">ypfH</name>
    <name evidence="4" type="ORF">I8J31_01140</name>
</gene>
<dbReference type="EMBL" id="JAEMNX010000001">
    <property type="protein sequence ID" value="MBJ7536277.1"/>
    <property type="molecule type" value="Genomic_DNA"/>
</dbReference>
<accession>A0A934JSI1</accession>
<dbReference type="Proteomes" id="UP000628710">
    <property type="component" value="Unassembled WGS sequence"/>
</dbReference>
<dbReference type="InterPro" id="IPR003140">
    <property type="entry name" value="PLipase/COase/thioEstase"/>
</dbReference>
<dbReference type="Gene3D" id="3.40.50.1820">
    <property type="entry name" value="alpha/beta hydrolase"/>
    <property type="match status" value="1"/>
</dbReference>